<evidence type="ECO:0000256" key="1">
    <source>
        <dbReference type="SAM" id="MobiDB-lite"/>
    </source>
</evidence>
<gene>
    <name evidence="2" type="ORF">WS67_10575</name>
</gene>
<dbReference type="Proteomes" id="UP000062788">
    <property type="component" value="Unassembled WGS sequence"/>
</dbReference>
<dbReference type="EMBL" id="LOWA01000024">
    <property type="protein sequence ID" value="KVE27999.1"/>
    <property type="molecule type" value="Genomic_DNA"/>
</dbReference>
<reference evidence="2 3" key="1">
    <citation type="submission" date="2015-11" db="EMBL/GenBank/DDBJ databases">
        <title>Expanding the genomic diversity of Burkholderia species for the development of highly accurate diagnostics.</title>
        <authorList>
            <person name="Sahl J."/>
            <person name="Keim P."/>
            <person name="Wagner D."/>
        </authorList>
    </citation>
    <scope>NUCLEOTIDE SEQUENCE [LARGE SCALE GENOMIC DNA]</scope>
    <source>
        <strain evidence="2 3">TSV85</strain>
    </source>
</reference>
<keyword evidence="3" id="KW-1185">Reference proteome</keyword>
<dbReference type="AlphaFoldDB" id="A0A118DPH8"/>
<organism evidence="2 3">
    <name type="scientific">Burkholderia singularis</name>
    <dbReference type="NCBI Taxonomy" id="1503053"/>
    <lineage>
        <taxon>Bacteria</taxon>
        <taxon>Pseudomonadati</taxon>
        <taxon>Pseudomonadota</taxon>
        <taxon>Betaproteobacteria</taxon>
        <taxon>Burkholderiales</taxon>
        <taxon>Burkholderiaceae</taxon>
        <taxon>Burkholderia</taxon>
        <taxon>pseudomallei group</taxon>
    </lineage>
</organism>
<protein>
    <submittedName>
        <fullName evidence="2">Uncharacterized protein</fullName>
    </submittedName>
</protein>
<feature type="compositionally biased region" description="Basic and acidic residues" evidence="1">
    <location>
        <begin position="94"/>
        <end position="103"/>
    </location>
</feature>
<comment type="caution">
    <text evidence="2">The sequence shown here is derived from an EMBL/GenBank/DDBJ whole genome shotgun (WGS) entry which is preliminary data.</text>
</comment>
<evidence type="ECO:0000313" key="2">
    <source>
        <dbReference type="EMBL" id="KVE27999.1"/>
    </source>
</evidence>
<proteinExistence type="predicted"/>
<name>A0A118DPH8_9BURK</name>
<accession>A0A118DPH8</accession>
<feature type="region of interest" description="Disordered" evidence="1">
    <location>
        <begin position="83"/>
        <end position="121"/>
    </location>
</feature>
<evidence type="ECO:0000313" key="3">
    <source>
        <dbReference type="Proteomes" id="UP000062788"/>
    </source>
</evidence>
<sequence length="121" mass="13775">MARRAGTLAGARHNRRNMRRYRAASPRRARCRLSTGCVASLRRFVMPAMHKPLPGSRADRRESSKPRAIANAVRIIRRRTVARHARPHIALPQKRRDTPHYREPPAATMRRATLAPCSSPI</sequence>